<gene>
    <name evidence="2" type="ORF">HA335_00710</name>
</gene>
<dbReference type="GO" id="GO:0051782">
    <property type="term" value="P:negative regulation of cell division"/>
    <property type="evidence" value="ECO:0007669"/>
    <property type="project" value="TreeGrafter"/>
</dbReference>
<dbReference type="GO" id="GO:0016887">
    <property type="term" value="F:ATP hydrolysis activity"/>
    <property type="evidence" value="ECO:0007669"/>
    <property type="project" value="TreeGrafter"/>
</dbReference>
<dbReference type="InterPro" id="IPR025669">
    <property type="entry name" value="AAA_dom"/>
</dbReference>
<dbReference type="GO" id="GO:0005524">
    <property type="term" value="F:ATP binding"/>
    <property type="evidence" value="ECO:0007669"/>
    <property type="project" value="TreeGrafter"/>
</dbReference>
<dbReference type="SUPFAM" id="SSF52540">
    <property type="entry name" value="P-loop containing nucleoside triphosphate hydrolases"/>
    <property type="match status" value="1"/>
</dbReference>
<dbReference type="Gene3D" id="3.40.50.300">
    <property type="entry name" value="P-loop containing nucleotide triphosphate hydrolases"/>
    <property type="match status" value="1"/>
</dbReference>
<proteinExistence type="predicted"/>
<evidence type="ECO:0000313" key="3">
    <source>
        <dbReference type="Proteomes" id="UP000645676"/>
    </source>
</evidence>
<dbReference type="Pfam" id="PF13614">
    <property type="entry name" value="AAA_31"/>
    <property type="match status" value="1"/>
</dbReference>
<name>A0A832SY86_9EURY</name>
<dbReference type="EMBL" id="DUJR01000002">
    <property type="protein sequence ID" value="HII59095.1"/>
    <property type="molecule type" value="Genomic_DNA"/>
</dbReference>
<accession>A0A832SY86</accession>
<dbReference type="InterPro" id="IPR027417">
    <property type="entry name" value="P-loop_NTPase"/>
</dbReference>
<dbReference type="AlphaFoldDB" id="A0A832SY86"/>
<dbReference type="GO" id="GO:0009898">
    <property type="term" value="C:cytoplasmic side of plasma membrane"/>
    <property type="evidence" value="ECO:0007669"/>
    <property type="project" value="TreeGrafter"/>
</dbReference>
<evidence type="ECO:0000313" key="2">
    <source>
        <dbReference type="EMBL" id="HII59095.1"/>
    </source>
</evidence>
<protein>
    <submittedName>
        <fullName evidence="2">MinD/ParA family protein</fullName>
    </submittedName>
</protein>
<comment type="caution">
    <text evidence="2">The sequence shown here is derived from an EMBL/GenBank/DDBJ whole genome shotgun (WGS) entry which is preliminary data.</text>
</comment>
<reference evidence="2" key="1">
    <citation type="journal article" date="2020" name="bioRxiv">
        <title>A rank-normalized archaeal taxonomy based on genome phylogeny resolves widespread incomplete and uneven classifications.</title>
        <authorList>
            <person name="Rinke C."/>
            <person name="Chuvochina M."/>
            <person name="Mussig A.J."/>
            <person name="Chaumeil P.-A."/>
            <person name="Waite D.W."/>
            <person name="Whitman W.B."/>
            <person name="Parks D.H."/>
            <person name="Hugenholtz P."/>
        </authorList>
    </citation>
    <scope>NUCLEOTIDE SEQUENCE</scope>
    <source>
        <strain evidence="2">UBA8849</strain>
    </source>
</reference>
<dbReference type="RefSeq" id="WP_064496666.1">
    <property type="nucleotide sequence ID" value="NC_000909.1"/>
</dbReference>
<feature type="domain" description="AAA" evidence="1">
    <location>
        <begin position="1"/>
        <end position="149"/>
    </location>
</feature>
<dbReference type="Proteomes" id="UP000645676">
    <property type="component" value="Unassembled WGS sequence"/>
</dbReference>
<dbReference type="PANTHER" id="PTHR43384">
    <property type="entry name" value="SEPTUM SITE-DETERMINING PROTEIN MIND HOMOLOG, CHLOROPLASTIC-RELATED"/>
    <property type="match status" value="1"/>
</dbReference>
<dbReference type="PANTHER" id="PTHR43384:SF10">
    <property type="entry name" value="ATPASE INVOLVED IN CHROMOSOME PARTITIONING, PARA_MIND FAMILY"/>
    <property type="match status" value="1"/>
</dbReference>
<sequence>MKVITFSIAKGGTGKTIITANAAAALAKKGKKILLIDGDVGSKSLSHLLNVKSNIFLADIIEEERPIKDAIVNTPIENIELLAVGKSLADYLKFDINILKRFKELGDYDYVFIDAPSTSSGVETYLALGLSDYFIPVLDYTAFGPSLQGAINTIVIGKNYLESTPAGFIINKAEDLPESVINDIKKILGLECISIIHKNSLVEQSYAKKEIVYLTSSDKKFVEEIDKIVDALEKLKEVKERDIPKVIEKIKESTLL</sequence>
<organism evidence="2 3">
    <name type="scientific">Methanocaldococcus jannaschii</name>
    <dbReference type="NCBI Taxonomy" id="2190"/>
    <lineage>
        <taxon>Archaea</taxon>
        <taxon>Methanobacteriati</taxon>
        <taxon>Methanobacteriota</taxon>
        <taxon>Methanomada group</taxon>
        <taxon>Methanococci</taxon>
        <taxon>Methanococcales</taxon>
        <taxon>Methanocaldococcaceae</taxon>
        <taxon>Methanocaldococcus</taxon>
    </lineage>
</organism>
<evidence type="ECO:0000259" key="1">
    <source>
        <dbReference type="Pfam" id="PF13614"/>
    </source>
</evidence>
<dbReference type="GO" id="GO:0005829">
    <property type="term" value="C:cytosol"/>
    <property type="evidence" value="ECO:0007669"/>
    <property type="project" value="TreeGrafter"/>
</dbReference>
<dbReference type="InterPro" id="IPR050625">
    <property type="entry name" value="ParA/MinD_ATPase"/>
</dbReference>